<dbReference type="EMBL" id="FOAP01000025">
    <property type="protein sequence ID" value="SEM90299.1"/>
    <property type="molecule type" value="Genomic_DNA"/>
</dbReference>
<evidence type="ECO:0000256" key="4">
    <source>
        <dbReference type="ARBA" id="ARBA00022679"/>
    </source>
</evidence>
<dbReference type="PANTHER" id="PTHR30100">
    <property type="entry name" value="FATTY ACID/PHOSPHOLIPID SYNTHESIS PROTEIN PLSX"/>
    <property type="match status" value="1"/>
</dbReference>
<dbReference type="Gene3D" id="3.40.718.10">
    <property type="entry name" value="Isopropylmalate Dehydrogenase"/>
    <property type="match status" value="1"/>
</dbReference>
<dbReference type="AlphaFoldDB" id="A0A1H8C600"/>
<dbReference type="Pfam" id="PF02504">
    <property type="entry name" value="FA_synthesis"/>
    <property type="match status" value="1"/>
</dbReference>
<evidence type="ECO:0000256" key="6">
    <source>
        <dbReference type="ARBA" id="ARBA00023209"/>
    </source>
</evidence>
<reference evidence="12" key="1">
    <citation type="submission" date="2016-10" db="EMBL/GenBank/DDBJ databases">
        <authorList>
            <person name="Varghese N."/>
            <person name="Submissions S."/>
        </authorList>
    </citation>
    <scope>NUCLEOTIDE SEQUENCE [LARGE SCALE GENOMIC DNA]</scope>
    <source>
        <strain evidence="12">DSM 17044</strain>
    </source>
</reference>
<keyword evidence="3 10" id="KW-0444">Lipid biosynthesis</keyword>
<evidence type="ECO:0000256" key="2">
    <source>
        <dbReference type="ARBA" id="ARBA00022490"/>
    </source>
</evidence>
<dbReference type="NCBIfam" id="TIGR00182">
    <property type="entry name" value="plsX"/>
    <property type="match status" value="1"/>
</dbReference>
<dbReference type="GO" id="GO:0043811">
    <property type="term" value="F:phosphate:acyl-[acyl carrier protein] acyltransferase activity"/>
    <property type="evidence" value="ECO:0007669"/>
    <property type="project" value="UniProtKB-UniRule"/>
</dbReference>
<comment type="catalytic activity">
    <reaction evidence="1 10">
        <text>a fatty acyl-[ACP] + phosphate = an acyl phosphate + holo-[ACP]</text>
        <dbReference type="Rhea" id="RHEA:42292"/>
        <dbReference type="Rhea" id="RHEA-COMP:9685"/>
        <dbReference type="Rhea" id="RHEA-COMP:14125"/>
        <dbReference type="ChEBI" id="CHEBI:43474"/>
        <dbReference type="ChEBI" id="CHEBI:59918"/>
        <dbReference type="ChEBI" id="CHEBI:64479"/>
        <dbReference type="ChEBI" id="CHEBI:138651"/>
        <dbReference type="EC" id="2.3.1.274"/>
    </reaction>
</comment>
<evidence type="ECO:0000256" key="8">
    <source>
        <dbReference type="ARBA" id="ARBA00024069"/>
    </source>
</evidence>
<name>A0A1H8C600_STIAU</name>
<keyword evidence="4 10" id="KW-0808">Transferase</keyword>
<dbReference type="SUPFAM" id="SSF53659">
    <property type="entry name" value="Isocitrate/Isopropylmalate dehydrogenase-like"/>
    <property type="match status" value="1"/>
</dbReference>
<dbReference type="GO" id="GO:0006633">
    <property type="term" value="P:fatty acid biosynthetic process"/>
    <property type="evidence" value="ECO:0007669"/>
    <property type="project" value="UniProtKB-UniRule"/>
</dbReference>
<evidence type="ECO:0000313" key="12">
    <source>
        <dbReference type="Proteomes" id="UP000182719"/>
    </source>
</evidence>
<organism evidence="11 12">
    <name type="scientific">Stigmatella aurantiaca</name>
    <dbReference type="NCBI Taxonomy" id="41"/>
    <lineage>
        <taxon>Bacteria</taxon>
        <taxon>Pseudomonadati</taxon>
        <taxon>Myxococcota</taxon>
        <taxon>Myxococcia</taxon>
        <taxon>Myxococcales</taxon>
        <taxon>Cystobacterineae</taxon>
        <taxon>Archangiaceae</taxon>
        <taxon>Stigmatella</taxon>
    </lineage>
</organism>
<comment type="subunit">
    <text evidence="9 10">Homodimer. Probably interacts with PlsY.</text>
</comment>
<evidence type="ECO:0000256" key="9">
    <source>
        <dbReference type="ARBA" id="ARBA00046608"/>
    </source>
</evidence>
<comment type="function">
    <text evidence="10">Catalyzes the reversible formation of acyl-phosphate (acyl-PO(4)) from acyl-[acyl-carrier-protein] (acyl-ACP). This enzyme utilizes acyl-ACP as fatty acyl donor, but not acyl-CoA.</text>
</comment>
<dbReference type="InterPro" id="IPR003664">
    <property type="entry name" value="FA_synthesis"/>
</dbReference>
<evidence type="ECO:0000256" key="5">
    <source>
        <dbReference type="ARBA" id="ARBA00023098"/>
    </source>
</evidence>
<keyword evidence="12" id="KW-1185">Reference proteome</keyword>
<evidence type="ECO:0000313" key="11">
    <source>
        <dbReference type="EMBL" id="SEM90299.1"/>
    </source>
</evidence>
<dbReference type="HAMAP" id="MF_00019">
    <property type="entry name" value="PlsX"/>
    <property type="match status" value="1"/>
</dbReference>
<evidence type="ECO:0000256" key="7">
    <source>
        <dbReference type="ARBA" id="ARBA00023264"/>
    </source>
</evidence>
<dbReference type="PIRSF" id="PIRSF002465">
    <property type="entry name" value="Phsphlp_syn_PlsX"/>
    <property type="match status" value="1"/>
</dbReference>
<protein>
    <recommendedName>
        <fullName evidence="8 10">Phosphate acyltransferase</fullName>
        <ecNumber evidence="8 10">2.3.1.274</ecNumber>
    </recommendedName>
    <alternativeName>
        <fullName evidence="10">Acyl-ACP phosphotransacylase</fullName>
    </alternativeName>
    <alternativeName>
        <fullName evidence="10">Acyl-[acyl-carrier-protein]--phosphate acyltransferase</fullName>
    </alternativeName>
    <alternativeName>
        <fullName evidence="10">Phosphate-acyl-ACP acyltransferase</fullName>
    </alternativeName>
</protein>
<gene>
    <name evidence="10" type="primary">plsX</name>
    <name evidence="11" type="ORF">SAMN05444354_12590</name>
</gene>
<proteinExistence type="inferred from homology"/>
<dbReference type="InterPro" id="IPR012281">
    <property type="entry name" value="Phospholipid_synth_PlsX-like"/>
</dbReference>
<accession>A0A1H8C600</accession>
<keyword evidence="6 10" id="KW-0594">Phospholipid biosynthesis</keyword>
<dbReference type="GO" id="GO:0008654">
    <property type="term" value="P:phospholipid biosynthetic process"/>
    <property type="evidence" value="ECO:0007669"/>
    <property type="project" value="UniProtKB-KW"/>
</dbReference>
<dbReference type="Proteomes" id="UP000182719">
    <property type="component" value="Unassembled WGS sequence"/>
</dbReference>
<keyword evidence="11" id="KW-0012">Acyltransferase</keyword>
<evidence type="ECO:0000256" key="3">
    <source>
        <dbReference type="ARBA" id="ARBA00022516"/>
    </source>
</evidence>
<dbReference type="PANTHER" id="PTHR30100:SF1">
    <property type="entry name" value="PHOSPHATE ACYLTRANSFERASE"/>
    <property type="match status" value="1"/>
</dbReference>
<evidence type="ECO:0000256" key="10">
    <source>
        <dbReference type="HAMAP-Rule" id="MF_00019"/>
    </source>
</evidence>
<comment type="similarity">
    <text evidence="10">Belongs to the PlsX family.</text>
</comment>
<keyword evidence="5 10" id="KW-0443">Lipid metabolism</keyword>
<keyword evidence="7 10" id="KW-1208">Phospholipid metabolism</keyword>
<keyword evidence="2 10" id="KW-0963">Cytoplasm</keyword>
<dbReference type="GO" id="GO:0005737">
    <property type="term" value="C:cytoplasm"/>
    <property type="evidence" value="ECO:0007669"/>
    <property type="project" value="UniProtKB-SubCell"/>
</dbReference>
<comment type="pathway">
    <text evidence="10">Lipid metabolism; phospholipid metabolism.</text>
</comment>
<comment type="subcellular location">
    <subcellularLocation>
        <location evidence="10">Cytoplasm</location>
    </subcellularLocation>
    <text evidence="10">Associated with the membrane possibly through PlsY.</text>
</comment>
<sequence>MGDMVGTSQDLKDITIAFDVMGSDHGPEEVVRGAAQLSLEAPHIHALLVGDRDAIDAVLAETKHRAERISVQHVSEFIAMDEKPGEALARKKNASVAVAAQLVAEGEAHALVSAGNTGACVLACARFFQLIPGVRRAALAAVYPTRGTRGEKEDPFSLILDVGATVEATAEDLVTFAVMGSAYARIISRNERPKVALLSNGVEPQKGPPRVVEAHARLSAMPGVNFVGNVEGVDIPKGTVDVIVTDGFMGNVCLKMLEGVHDTVVELAQYAYKEKLRWRAGLAMLSSGIQRIKDITDWEQYGGAPVLGFDRIFIKAHGRSKARAITNAGKVAAKAVAHQLGTAIQEGLPR</sequence>
<dbReference type="EC" id="2.3.1.274" evidence="8 10"/>
<dbReference type="UniPathway" id="UPA00085"/>
<evidence type="ECO:0000256" key="1">
    <source>
        <dbReference type="ARBA" id="ARBA00001232"/>
    </source>
</evidence>